<dbReference type="Gene3D" id="1.10.150.20">
    <property type="entry name" value="5' to 3' exonuclease, C-terminal subdomain"/>
    <property type="match status" value="1"/>
</dbReference>
<keyword evidence="4" id="KW-1185">Reference proteome</keyword>
<keyword evidence="2" id="KW-1133">Transmembrane helix</keyword>
<accession>A0ABW4NDE4</accession>
<protein>
    <submittedName>
        <fullName evidence="3">Helix-hairpin-helix domain-containing protein</fullName>
    </submittedName>
</protein>
<evidence type="ECO:0000313" key="3">
    <source>
        <dbReference type="EMBL" id="MFD1787733.1"/>
    </source>
</evidence>
<evidence type="ECO:0000256" key="2">
    <source>
        <dbReference type="SAM" id="Phobius"/>
    </source>
</evidence>
<feature type="compositionally biased region" description="Low complexity" evidence="1">
    <location>
        <begin position="73"/>
        <end position="89"/>
    </location>
</feature>
<sequence length="207" mass="21435">MTSDASWLTTTNLILIAIGVVLAIIVIAHGAKLKRRRKAVETQIVDRADDAPAVTSAPRTTALDETPPPAPETEPIAVATPTPAPHAVAPSPPLAGDDTPVVATAAPFDPAPATVAADLATPPEPPATTGDDLTRLKGVGPKLAARLNDLGITTYAEIAALSAHEAEALDAQLGSFQGRMTRDRWIEQAGYLANDDRAGFEAAFGRL</sequence>
<dbReference type="Pfam" id="PF14520">
    <property type="entry name" value="HHH_5"/>
    <property type="match status" value="1"/>
</dbReference>
<proteinExistence type="predicted"/>
<reference evidence="4" key="1">
    <citation type="journal article" date="2019" name="Int. J. Syst. Evol. Microbiol.">
        <title>The Global Catalogue of Microorganisms (GCM) 10K type strain sequencing project: providing services to taxonomists for standard genome sequencing and annotation.</title>
        <authorList>
            <consortium name="The Broad Institute Genomics Platform"/>
            <consortium name="The Broad Institute Genome Sequencing Center for Infectious Disease"/>
            <person name="Wu L."/>
            <person name="Ma J."/>
        </authorList>
    </citation>
    <scope>NUCLEOTIDE SEQUENCE [LARGE SCALE GENOMIC DNA]</scope>
    <source>
        <strain evidence="4">Q85</strain>
    </source>
</reference>
<dbReference type="Proteomes" id="UP001597283">
    <property type="component" value="Unassembled WGS sequence"/>
</dbReference>
<name>A0ABW4NDE4_9SPHN</name>
<dbReference type="EMBL" id="JBHUFC010000003">
    <property type="protein sequence ID" value="MFD1787733.1"/>
    <property type="molecule type" value="Genomic_DNA"/>
</dbReference>
<feature type="transmembrane region" description="Helical" evidence="2">
    <location>
        <begin position="6"/>
        <end position="28"/>
    </location>
</feature>
<evidence type="ECO:0000256" key="1">
    <source>
        <dbReference type="SAM" id="MobiDB-lite"/>
    </source>
</evidence>
<dbReference type="RefSeq" id="WP_380940097.1">
    <property type="nucleotide sequence ID" value="NZ_JBHUFC010000003.1"/>
</dbReference>
<organism evidence="3 4">
    <name type="scientific">Sphingomonas floccifaciens</name>
    <dbReference type="NCBI Taxonomy" id="1844115"/>
    <lineage>
        <taxon>Bacteria</taxon>
        <taxon>Pseudomonadati</taxon>
        <taxon>Pseudomonadota</taxon>
        <taxon>Alphaproteobacteria</taxon>
        <taxon>Sphingomonadales</taxon>
        <taxon>Sphingomonadaceae</taxon>
        <taxon>Sphingomonas</taxon>
    </lineage>
</organism>
<gene>
    <name evidence="3" type="ORF">ACFSC3_09120</name>
</gene>
<evidence type="ECO:0000313" key="4">
    <source>
        <dbReference type="Proteomes" id="UP001597283"/>
    </source>
</evidence>
<keyword evidence="2" id="KW-0472">Membrane</keyword>
<feature type="region of interest" description="Disordered" evidence="1">
    <location>
        <begin position="51"/>
        <end position="93"/>
    </location>
</feature>
<comment type="caution">
    <text evidence="3">The sequence shown here is derived from an EMBL/GenBank/DDBJ whole genome shotgun (WGS) entry which is preliminary data.</text>
</comment>
<keyword evidence="2" id="KW-0812">Transmembrane</keyword>